<dbReference type="RefSeq" id="WP_394480387.1">
    <property type="nucleotide sequence ID" value="NZ_JBIGHV010000005.1"/>
</dbReference>
<evidence type="ECO:0000313" key="2">
    <source>
        <dbReference type="Proteomes" id="UP001606210"/>
    </source>
</evidence>
<name>A0ABW7F4G1_9BURK</name>
<sequence length="72" mass="7816">MADAAVRIIKFDAGSSTDKTLARMQGKLEASTGVEAMRRSLTIADLITDYTKKGQKIFVQGDDGVLRQLIIS</sequence>
<evidence type="ECO:0000313" key="1">
    <source>
        <dbReference type="EMBL" id="MFG6431375.1"/>
    </source>
</evidence>
<gene>
    <name evidence="1" type="ORF">ACG00Y_15705</name>
</gene>
<dbReference type="Proteomes" id="UP001606210">
    <property type="component" value="Unassembled WGS sequence"/>
</dbReference>
<reference evidence="1 2" key="1">
    <citation type="submission" date="2024-08" db="EMBL/GenBank/DDBJ databases">
        <authorList>
            <person name="Lu H."/>
        </authorList>
    </citation>
    <scope>NUCLEOTIDE SEQUENCE [LARGE SCALE GENOMIC DNA]</scope>
    <source>
        <strain evidence="1 2">LYH14W</strain>
    </source>
</reference>
<organism evidence="1 2">
    <name type="scientific">Pelomonas parva</name>
    <dbReference type="NCBI Taxonomy" id="3299032"/>
    <lineage>
        <taxon>Bacteria</taxon>
        <taxon>Pseudomonadati</taxon>
        <taxon>Pseudomonadota</taxon>
        <taxon>Betaproteobacteria</taxon>
        <taxon>Burkholderiales</taxon>
        <taxon>Sphaerotilaceae</taxon>
        <taxon>Roseateles</taxon>
    </lineage>
</organism>
<dbReference type="EMBL" id="JBIGHV010000005">
    <property type="protein sequence ID" value="MFG6431375.1"/>
    <property type="molecule type" value="Genomic_DNA"/>
</dbReference>
<protein>
    <submittedName>
        <fullName evidence="1">Uncharacterized protein</fullName>
    </submittedName>
</protein>
<proteinExistence type="predicted"/>
<keyword evidence="2" id="KW-1185">Reference proteome</keyword>
<comment type="caution">
    <text evidence="1">The sequence shown here is derived from an EMBL/GenBank/DDBJ whole genome shotgun (WGS) entry which is preliminary data.</text>
</comment>
<accession>A0ABW7F4G1</accession>